<proteinExistence type="predicted"/>
<comment type="caution">
    <text evidence="12">The sequence shown here is derived from an EMBL/GenBank/DDBJ whole genome shotgun (WGS) entry which is preliminary data.</text>
</comment>
<dbReference type="eggNOG" id="COG3292">
    <property type="taxonomic scope" value="Bacteria"/>
</dbReference>
<feature type="modified residue" description="4-aspartylphosphate" evidence="7">
    <location>
        <position position="1129"/>
    </location>
</feature>
<dbReference type="InterPro" id="IPR036097">
    <property type="entry name" value="HisK_dim/P_sf"/>
</dbReference>
<dbReference type="STRING" id="416169.RHOFW104T7_02815"/>
<evidence type="ECO:0000313" key="12">
    <source>
        <dbReference type="EMBL" id="KZC22005.1"/>
    </source>
</evidence>
<organism evidence="12 13">
    <name type="scientific">Rhodanobacter thiooxydans</name>
    <dbReference type="NCBI Taxonomy" id="416169"/>
    <lineage>
        <taxon>Bacteria</taxon>
        <taxon>Pseudomonadati</taxon>
        <taxon>Pseudomonadota</taxon>
        <taxon>Gammaproteobacteria</taxon>
        <taxon>Lysobacterales</taxon>
        <taxon>Rhodanobacteraceae</taxon>
        <taxon>Rhodanobacter</taxon>
    </lineage>
</organism>
<evidence type="ECO:0000256" key="9">
    <source>
        <dbReference type="SAM" id="SignalP"/>
    </source>
</evidence>
<dbReference type="InterPro" id="IPR036890">
    <property type="entry name" value="HATPase_C_sf"/>
</dbReference>
<feature type="signal peptide" evidence="9">
    <location>
        <begin position="1"/>
        <end position="28"/>
    </location>
</feature>
<name>A0A154QCS6_9GAMM</name>
<sequence length="1204" mass="130058">MGNGSRLSAWLLGVVLGALFVSMPAALAEPVVAGTPAAAPLPTPQFRRYGTMDGLPSGAIYAVAQDRNGLMWFGSAGGLVRFDGVGFKVFRHATDDPNSLPANPTYSLLIDRDNRVWTGGISTGLTAYDQKSERFRLWTHDDKQPASLASDEVWGMAQTADGTLWVATEGGLDRLRPDGGGFDHMPLDVGGGKRSASFGQTRALFAGADGRLWIGAESGLYLRESDGTMHKVPVDPSFRGDLGKTWRIDGGHGEIRVSLTGGLLIIGADGVARPLASRQLSSQRIMSSTRDASGRLWIATADGVFLDTVDANPVDGDHLDGQLQRIAAQPLLQGGLPGSKTWQTTLDGEGGLWITFDQSSIAYLPPGWSGFSRFTHIPDDADSLTGIAASTILMGRDGRLWLGGNDGWIDKLDAVTGRIQHVVQGIQGQIVSLAEDSRGRLWIDSPPQLHLLDRGKLASIDLGHARVTRPVLLCAGDAGRIYVASWNEGVFVVDPDSLAIAPVAMEQGSDGILRPDQITFHAGSLWYASEGGLLRQDDKDGKLRFVPGIPRQEIVAFAFDATGFWLATSASALEHYRYAEGRAVQDDSIDFSHEELKSDLRDLRVDRQGRLWVFANPGLWLFDQHTRRFKSFGPAHGLSNANFDGTATAMAPGGMMFVASSGGVVAFQPERLLQAEKAGSLPALSLAYLNVQRAGEVRAIALDSKVVQLGWRDRDLRVGVRLASFINPAVNRYRFRLHGFDSGWVDAGNRAERDFAGLTAGDYTLEVRAAGADDRWVGLATPLHIHVEAPPWLRWWAWAIYVLLAAALAGLVLRSGRRRMAQRHRMQLVEQQRQLAEAASAAKTQFLATLSHEIRTPMTGVMGMAELLLSTPLNRQQHDYTQAMQRSGGMLLKLLNDALDLARIEAGKLELEPVPFEPRQLLEDVAQLEQGLAHAKGIRFVLELADDLPAQLLGDAVRIKQILLNLANNALKFTEHGSVTLSAQPLADGLQFSVSDTGPGIPEASQARLFQRFEQAESPQRRAGSGLGLAICRELVDMMGGSIELESRLGHGSTFRVRLPLSAPAVAPAPVERPSGRSYRLLLVEDDTIVAAVIRGLLEREGHAVVHVVNGLAALAELAHAQFDAVLLDLDLPGVDGFQIARLIRQREHAGPRLPIVAVTARQGSEDEAKARAAGMDGFLRKPLSGEQLVAALARVVDGPMMPA</sequence>
<dbReference type="AlphaFoldDB" id="A0A154QCS6"/>
<dbReference type="Gene3D" id="2.130.10.10">
    <property type="entry name" value="YVTN repeat-like/Quinoprotein amine dehydrogenase"/>
    <property type="match status" value="4"/>
</dbReference>
<keyword evidence="4" id="KW-0808">Transferase</keyword>
<dbReference type="Gene3D" id="3.40.50.2300">
    <property type="match status" value="1"/>
</dbReference>
<keyword evidence="8" id="KW-0472">Membrane</keyword>
<dbReference type="EMBL" id="LVJS01000140">
    <property type="protein sequence ID" value="KZC22005.1"/>
    <property type="molecule type" value="Genomic_DNA"/>
</dbReference>
<evidence type="ECO:0000313" key="13">
    <source>
        <dbReference type="Proteomes" id="UP000076131"/>
    </source>
</evidence>
<feature type="domain" description="Response regulatory" evidence="11">
    <location>
        <begin position="1080"/>
        <end position="1197"/>
    </location>
</feature>
<dbReference type="eggNOG" id="COG0784">
    <property type="taxonomic scope" value="Bacteria"/>
</dbReference>
<dbReference type="InterPro" id="IPR011006">
    <property type="entry name" value="CheY-like_superfamily"/>
</dbReference>
<keyword evidence="6" id="KW-0902">Two-component regulatory system</keyword>
<keyword evidence="5 12" id="KW-0418">Kinase</keyword>
<evidence type="ECO:0000256" key="8">
    <source>
        <dbReference type="SAM" id="Phobius"/>
    </source>
</evidence>
<gene>
    <name evidence="12" type="ORF">RHOFW104T7_02815</name>
</gene>
<dbReference type="PROSITE" id="PS50110">
    <property type="entry name" value="RESPONSE_REGULATORY"/>
    <property type="match status" value="1"/>
</dbReference>
<dbReference type="SUPFAM" id="SSF55874">
    <property type="entry name" value="ATPase domain of HSP90 chaperone/DNA topoisomerase II/histidine kinase"/>
    <property type="match status" value="1"/>
</dbReference>
<dbReference type="SUPFAM" id="SSF47384">
    <property type="entry name" value="Homodimeric domain of signal transducing histidine kinase"/>
    <property type="match status" value="1"/>
</dbReference>
<dbReference type="Proteomes" id="UP000076131">
    <property type="component" value="Unassembled WGS sequence"/>
</dbReference>
<feature type="transmembrane region" description="Helical" evidence="8">
    <location>
        <begin position="795"/>
        <end position="813"/>
    </location>
</feature>
<feature type="domain" description="Histidine kinase" evidence="10">
    <location>
        <begin position="849"/>
        <end position="1063"/>
    </location>
</feature>
<dbReference type="SUPFAM" id="SSF52172">
    <property type="entry name" value="CheY-like"/>
    <property type="match status" value="1"/>
</dbReference>
<dbReference type="Pfam" id="PF07495">
    <property type="entry name" value="Y_Y_Y"/>
    <property type="match status" value="1"/>
</dbReference>
<dbReference type="Gene3D" id="1.10.287.130">
    <property type="match status" value="1"/>
</dbReference>
<dbReference type="InterPro" id="IPR005467">
    <property type="entry name" value="His_kinase_dom"/>
</dbReference>
<evidence type="ECO:0000259" key="11">
    <source>
        <dbReference type="PROSITE" id="PS50110"/>
    </source>
</evidence>
<keyword evidence="8" id="KW-1133">Transmembrane helix</keyword>
<accession>A0A154QCS6</accession>
<dbReference type="SMART" id="SM00448">
    <property type="entry name" value="REC"/>
    <property type="match status" value="1"/>
</dbReference>
<dbReference type="InterPro" id="IPR004358">
    <property type="entry name" value="Sig_transdc_His_kin-like_C"/>
</dbReference>
<dbReference type="PRINTS" id="PR00344">
    <property type="entry name" value="BCTRLSENSOR"/>
</dbReference>
<dbReference type="Pfam" id="PF00072">
    <property type="entry name" value="Response_reg"/>
    <property type="match status" value="1"/>
</dbReference>
<dbReference type="InterPro" id="IPR015943">
    <property type="entry name" value="WD40/YVTN_repeat-like_dom_sf"/>
</dbReference>
<dbReference type="CDD" id="cd17546">
    <property type="entry name" value="REC_hyHK_CKI1_RcsC-like"/>
    <property type="match status" value="1"/>
</dbReference>
<keyword evidence="13" id="KW-1185">Reference proteome</keyword>
<dbReference type="InterPro" id="IPR003594">
    <property type="entry name" value="HATPase_dom"/>
</dbReference>
<feature type="chain" id="PRO_5007599760" description="histidine kinase" evidence="9">
    <location>
        <begin position="29"/>
        <end position="1204"/>
    </location>
</feature>
<dbReference type="eggNOG" id="COG2205">
    <property type="taxonomic scope" value="Bacteria"/>
</dbReference>
<dbReference type="PROSITE" id="PS50109">
    <property type="entry name" value="HIS_KIN"/>
    <property type="match status" value="1"/>
</dbReference>
<dbReference type="Pfam" id="PF02518">
    <property type="entry name" value="HATPase_c"/>
    <property type="match status" value="1"/>
</dbReference>
<evidence type="ECO:0000259" key="10">
    <source>
        <dbReference type="PROSITE" id="PS50109"/>
    </source>
</evidence>
<dbReference type="InterPro" id="IPR003661">
    <property type="entry name" value="HisK_dim/P_dom"/>
</dbReference>
<dbReference type="GO" id="GO:0005886">
    <property type="term" value="C:plasma membrane"/>
    <property type="evidence" value="ECO:0007669"/>
    <property type="project" value="TreeGrafter"/>
</dbReference>
<evidence type="ECO:0000256" key="4">
    <source>
        <dbReference type="ARBA" id="ARBA00022679"/>
    </source>
</evidence>
<comment type="catalytic activity">
    <reaction evidence="1">
        <text>ATP + protein L-histidine = ADP + protein N-phospho-L-histidine.</text>
        <dbReference type="EC" id="2.7.13.3"/>
    </reaction>
</comment>
<dbReference type="GO" id="GO:0000155">
    <property type="term" value="F:phosphorelay sensor kinase activity"/>
    <property type="evidence" value="ECO:0007669"/>
    <property type="project" value="InterPro"/>
</dbReference>
<dbReference type="PANTHER" id="PTHR43047">
    <property type="entry name" value="TWO-COMPONENT HISTIDINE PROTEIN KINASE"/>
    <property type="match status" value="1"/>
</dbReference>
<dbReference type="CDD" id="cd16922">
    <property type="entry name" value="HATPase_EvgS-ArcB-TorS-like"/>
    <property type="match status" value="1"/>
</dbReference>
<dbReference type="eggNOG" id="COG4257">
    <property type="taxonomic scope" value="Bacteria"/>
</dbReference>
<dbReference type="CDD" id="cd00082">
    <property type="entry name" value="HisKA"/>
    <property type="match status" value="1"/>
</dbReference>
<dbReference type="SMART" id="SM00387">
    <property type="entry name" value="HATPase_c"/>
    <property type="match status" value="1"/>
</dbReference>
<dbReference type="SUPFAM" id="SSF63829">
    <property type="entry name" value="Calcium-dependent phosphotriesterase"/>
    <property type="match status" value="2"/>
</dbReference>
<evidence type="ECO:0000256" key="7">
    <source>
        <dbReference type="PROSITE-ProRule" id="PRU00169"/>
    </source>
</evidence>
<keyword evidence="3 7" id="KW-0597">Phosphoprotein</keyword>
<evidence type="ECO:0000256" key="3">
    <source>
        <dbReference type="ARBA" id="ARBA00022553"/>
    </source>
</evidence>
<evidence type="ECO:0000256" key="5">
    <source>
        <dbReference type="ARBA" id="ARBA00022777"/>
    </source>
</evidence>
<dbReference type="InterPro" id="IPR011123">
    <property type="entry name" value="Y_Y_Y"/>
</dbReference>
<dbReference type="EC" id="2.7.13.3" evidence="2"/>
<evidence type="ECO:0000256" key="1">
    <source>
        <dbReference type="ARBA" id="ARBA00000085"/>
    </source>
</evidence>
<dbReference type="Pfam" id="PF07494">
    <property type="entry name" value="Reg_prop"/>
    <property type="match status" value="2"/>
</dbReference>
<dbReference type="FunFam" id="3.30.565.10:FF:000010">
    <property type="entry name" value="Sensor histidine kinase RcsC"/>
    <property type="match status" value="1"/>
</dbReference>
<dbReference type="GO" id="GO:0009927">
    <property type="term" value="F:histidine phosphotransfer kinase activity"/>
    <property type="evidence" value="ECO:0007669"/>
    <property type="project" value="TreeGrafter"/>
</dbReference>
<dbReference type="PANTHER" id="PTHR43047:SF72">
    <property type="entry name" value="OSMOSENSING HISTIDINE PROTEIN KINASE SLN1"/>
    <property type="match status" value="1"/>
</dbReference>
<dbReference type="InterPro" id="IPR001789">
    <property type="entry name" value="Sig_transdc_resp-reg_receiver"/>
</dbReference>
<protein>
    <recommendedName>
        <fullName evidence="2">histidine kinase</fullName>
        <ecNumber evidence="2">2.7.13.3</ecNumber>
    </recommendedName>
</protein>
<evidence type="ECO:0000256" key="2">
    <source>
        <dbReference type="ARBA" id="ARBA00012438"/>
    </source>
</evidence>
<dbReference type="InterPro" id="IPR011110">
    <property type="entry name" value="Reg_prop"/>
</dbReference>
<dbReference type="Gene3D" id="2.60.40.10">
    <property type="entry name" value="Immunoglobulins"/>
    <property type="match status" value="1"/>
</dbReference>
<dbReference type="SMART" id="SM00388">
    <property type="entry name" value="HisKA"/>
    <property type="match status" value="1"/>
</dbReference>
<keyword evidence="9" id="KW-0732">Signal</keyword>
<dbReference type="InterPro" id="IPR013783">
    <property type="entry name" value="Ig-like_fold"/>
</dbReference>
<dbReference type="Pfam" id="PF00512">
    <property type="entry name" value="HisKA"/>
    <property type="match status" value="1"/>
</dbReference>
<evidence type="ECO:0000256" key="6">
    <source>
        <dbReference type="ARBA" id="ARBA00023012"/>
    </source>
</evidence>
<dbReference type="Gene3D" id="3.30.565.10">
    <property type="entry name" value="Histidine kinase-like ATPase, C-terminal domain"/>
    <property type="match status" value="1"/>
</dbReference>
<keyword evidence="8" id="KW-0812">Transmembrane</keyword>
<reference evidence="12 13" key="1">
    <citation type="journal article" date="2016" name="MBio">
        <title>Lateral Gene Transfer in a Heavy Metal-Contaminated-Groundwater Microbial Community.</title>
        <authorList>
            <person name="Hemme C.L."/>
            <person name="Green S.J."/>
            <person name="Rishishwar L."/>
            <person name="Prakash O."/>
            <person name="Pettenato A."/>
            <person name="Chakraborty R."/>
            <person name="Deutschbauer A.M."/>
            <person name="Van Nostrand J.D."/>
            <person name="Wu L."/>
            <person name="He Z."/>
            <person name="Jordan I.K."/>
            <person name="Hazen T.C."/>
            <person name="Arkin A.P."/>
            <person name="Kostka J.E."/>
            <person name="Zhou J."/>
        </authorList>
    </citation>
    <scope>NUCLEOTIDE SEQUENCE [LARGE SCALE GENOMIC DNA]</scope>
    <source>
        <strain evidence="12 13">FW104-T7</strain>
    </source>
</reference>